<proteinExistence type="predicted"/>
<evidence type="ECO:0000313" key="3">
    <source>
        <dbReference type="Proteomes" id="UP001307889"/>
    </source>
</evidence>
<feature type="compositionally biased region" description="Polar residues" evidence="1">
    <location>
        <begin position="1"/>
        <end position="13"/>
    </location>
</feature>
<evidence type="ECO:0000256" key="1">
    <source>
        <dbReference type="SAM" id="MobiDB-lite"/>
    </source>
</evidence>
<organism evidence="2 3">
    <name type="scientific">Nesidiocoris tenuis</name>
    <dbReference type="NCBI Taxonomy" id="355587"/>
    <lineage>
        <taxon>Eukaryota</taxon>
        <taxon>Metazoa</taxon>
        <taxon>Ecdysozoa</taxon>
        <taxon>Arthropoda</taxon>
        <taxon>Hexapoda</taxon>
        <taxon>Insecta</taxon>
        <taxon>Pterygota</taxon>
        <taxon>Neoptera</taxon>
        <taxon>Paraneoptera</taxon>
        <taxon>Hemiptera</taxon>
        <taxon>Heteroptera</taxon>
        <taxon>Panheteroptera</taxon>
        <taxon>Cimicomorpha</taxon>
        <taxon>Miridae</taxon>
        <taxon>Dicyphina</taxon>
        <taxon>Nesidiocoris</taxon>
    </lineage>
</organism>
<keyword evidence="3" id="KW-1185">Reference proteome</keyword>
<accession>A0ABN7AL12</accession>
<gene>
    <name evidence="2" type="ORF">NTJ_05725</name>
</gene>
<name>A0ABN7AL12_9HEMI</name>
<sequence length="85" mass="9323">MAGTTSISKSGNGTCIIRTTMVSPRGPPPPSLEVLDSEREGQLPPAQLSWLKSHQHHLDSKPLKSPCNRTPRRLSLNAYPTHLIE</sequence>
<dbReference type="EMBL" id="AP028912">
    <property type="protein sequence ID" value="BES92916.1"/>
    <property type="molecule type" value="Genomic_DNA"/>
</dbReference>
<reference evidence="2 3" key="1">
    <citation type="submission" date="2023-09" db="EMBL/GenBank/DDBJ databases">
        <title>Nesidiocoris tenuis whole genome shotgun sequence.</title>
        <authorList>
            <person name="Shibata T."/>
            <person name="Shimoda M."/>
            <person name="Kobayashi T."/>
            <person name="Uehara T."/>
        </authorList>
    </citation>
    <scope>NUCLEOTIDE SEQUENCE [LARGE SCALE GENOMIC DNA]</scope>
    <source>
        <strain evidence="2 3">Japan</strain>
    </source>
</reference>
<protein>
    <submittedName>
        <fullName evidence="2">Uncharacterized protein</fullName>
    </submittedName>
</protein>
<evidence type="ECO:0000313" key="2">
    <source>
        <dbReference type="EMBL" id="BES92916.1"/>
    </source>
</evidence>
<feature type="region of interest" description="Disordered" evidence="1">
    <location>
        <begin position="1"/>
        <end position="72"/>
    </location>
</feature>
<dbReference type="Proteomes" id="UP001307889">
    <property type="component" value="Chromosome 4"/>
</dbReference>